<gene>
    <name evidence="1" type="ORF">JKF63_06790</name>
</gene>
<sequence length="670" mass="73941">MESVTWGEGEEELTHYLREEYPRVSALPVSIRYRTFAPPTQGTHIRAGRGAHDFHLHRYRRLDSVIEAELAACSIPVVQPLHCVLTDSFAIAQRQQATYQWLAQRHTAGEILHRFAVDRKLNAAPCLAAVNRSLSVLGREGGADAVLDILEDVLLDMPIIPLSTLLSAIKALPNHPVRAARVALTFKDSLGSQHVPASVWGNLGAALAQVSLQMPKPLEDHFMDLFERIIALVSASTGRLSESLVVAFGRCLLSSSKPCSAAMRLVREELLSGRSRDGFAGAPLHLGAFLSDLLVELCRKDEKLGTSRHFRCDTDTLTFACDAIKYAFAVRVQLSPRVFDEVLALCERRQEYYRMCILFMSMCVLSTPTLVSFLRVLEVVAQIRDLCSPLQRLLPVSCTDFFLWCLRRYPGLHQLPAESHDQHVALRRVCALLGSLTVEESNAAKLPTLLEFLTRDMRIGSIMVASTISAAVRRYRDLRCSAGKAFYAALQAQREALLAAVLGMSPRLTSPAEATPAPAVTDELHRLLPSETVYCTVLSAAAIATLASRPASEQAFVRMMESYRRKCGAVALLPFESLCASFGLPDSALGMLRTWHLEYTWLSVLPLGLSLQLEGVTCCDVCCAVFAATRQVHKKVMFICGSDAEVATAKERRVEPVIEMELLVNRLLGQ</sequence>
<keyword evidence="2" id="KW-1185">Reference proteome</keyword>
<evidence type="ECO:0000313" key="2">
    <source>
        <dbReference type="Proteomes" id="UP000674318"/>
    </source>
</evidence>
<dbReference type="EMBL" id="JAFJZO010000014">
    <property type="protein sequence ID" value="KAG5509479.1"/>
    <property type="molecule type" value="Genomic_DNA"/>
</dbReference>
<accession>A0A836LEW8</accession>
<dbReference type="AlphaFoldDB" id="A0A836LEW8"/>
<name>A0A836LEW8_9TRYP</name>
<organism evidence="1 2">
    <name type="scientific">Porcisia hertigi</name>
    <dbReference type="NCBI Taxonomy" id="2761500"/>
    <lineage>
        <taxon>Eukaryota</taxon>
        <taxon>Discoba</taxon>
        <taxon>Euglenozoa</taxon>
        <taxon>Kinetoplastea</taxon>
        <taxon>Metakinetoplastina</taxon>
        <taxon>Trypanosomatida</taxon>
        <taxon>Trypanosomatidae</taxon>
        <taxon>Leishmaniinae</taxon>
        <taxon>Porcisia</taxon>
    </lineage>
</organism>
<dbReference type="KEGG" id="phet:94292815"/>
<evidence type="ECO:0000313" key="1">
    <source>
        <dbReference type="EMBL" id="KAG5509479.1"/>
    </source>
</evidence>
<protein>
    <submittedName>
        <fullName evidence="1">Uncharacterized protein</fullName>
    </submittedName>
</protein>
<reference evidence="1 2" key="1">
    <citation type="submission" date="2021-02" db="EMBL/GenBank/DDBJ databases">
        <title>Porcisia hertigi Genome sequencing and assembly.</title>
        <authorList>
            <person name="Almutairi H."/>
            <person name="Gatherer D."/>
        </authorList>
    </citation>
    <scope>NUCLEOTIDE SEQUENCE [LARGE SCALE GENOMIC DNA]</scope>
    <source>
        <strain evidence="1 2">C119</strain>
    </source>
</reference>
<dbReference type="Proteomes" id="UP000674318">
    <property type="component" value="Unassembled WGS sequence"/>
</dbReference>
<proteinExistence type="predicted"/>
<comment type="caution">
    <text evidence="1">The sequence shown here is derived from an EMBL/GenBank/DDBJ whole genome shotgun (WGS) entry which is preliminary data.</text>
</comment>
<dbReference type="OrthoDB" id="276037at2759"/>
<dbReference type="GeneID" id="94292815"/>
<dbReference type="RefSeq" id="XP_067758631.1">
    <property type="nucleotide sequence ID" value="XM_067902738.1"/>
</dbReference>